<dbReference type="AlphaFoldDB" id="A0A259TU01"/>
<feature type="region of interest" description="Disordered" evidence="1">
    <location>
        <begin position="108"/>
        <end position="227"/>
    </location>
</feature>
<evidence type="ECO:0000256" key="2">
    <source>
        <dbReference type="SAM" id="Phobius"/>
    </source>
</evidence>
<gene>
    <name evidence="3" type="ORF">BSZ36_18280</name>
</gene>
<keyword evidence="2" id="KW-0472">Membrane</keyword>
<protein>
    <submittedName>
        <fullName evidence="3">Uncharacterized protein</fullName>
    </submittedName>
</protein>
<name>A0A259TU01_9BACT</name>
<dbReference type="InParanoid" id="A0A259TU01"/>
<evidence type="ECO:0000313" key="4">
    <source>
        <dbReference type="Proteomes" id="UP000216446"/>
    </source>
</evidence>
<sequence>MLLALVAAWSIVTGALEVVLAVRLRREIEGEWLLALARRLTFGQTLALRTGAYAAIATAMVFFVAEGSLRLRGEGLAVLYERGELGAFLGTARCLIDLSQTADSCSSQVDEADRGHPSRLAIGNPSGNLRPATPLPAALRTQSRWSRRAGGGRSSTVDSPSRCRAGGRARQRGGPEPTGECLGSWLRTPCQPEIPWPPSLPMSQRARRHHRSSNSTSSPSSHRALPV</sequence>
<dbReference type="Proteomes" id="UP000216446">
    <property type="component" value="Unassembled WGS sequence"/>
</dbReference>
<keyword evidence="2" id="KW-1133">Transmembrane helix</keyword>
<keyword evidence="4" id="KW-1185">Reference proteome</keyword>
<comment type="caution">
    <text evidence="3">The sequence shown here is derived from an EMBL/GenBank/DDBJ whole genome shotgun (WGS) entry which is preliminary data.</text>
</comment>
<evidence type="ECO:0000256" key="1">
    <source>
        <dbReference type="SAM" id="MobiDB-lite"/>
    </source>
</evidence>
<reference evidence="3 4" key="1">
    <citation type="submission" date="2016-11" db="EMBL/GenBank/DDBJ databases">
        <title>Study of marine rhodopsin-containing bacteria.</title>
        <authorList>
            <person name="Yoshizawa S."/>
            <person name="Kumagai Y."/>
            <person name="Kogure K."/>
        </authorList>
    </citation>
    <scope>NUCLEOTIDE SEQUENCE [LARGE SCALE GENOMIC DNA]</scope>
    <source>
        <strain evidence="3 4">SG-29</strain>
    </source>
</reference>
<dbReference type="EMBL" id="MQWB01000014">
    <property type="protein sequence ID" value="OZC01203.1"/>
    <property type="molecule type" value="Genomic_DNA"/>
</dbReference>
<accession>A0A259TU01</accession>
<keyword evidence="2" id="KW-0812">Transmembrane</keyword>
<evidence type="ECO:0000313" key="3">
    <source>
        <dbReference type="EMBL" id="OZC01203.1"/>
    </source>
</evidence>
<organism evidence="3 4">
    <name type="scientific">Rubricoccus marinus</name>
    <dbReference type="NCBI Taxonomy" id="716817"/>
    <lineage>
        <taxon>Bacteria</taxon>
        <taxon>Pseudomonadati</taxon>
        <taxon>Rhodothermota</taxon>
        <taxon>Rhodothermia</taxon>
        <taxon>Rhodothermales</taxon>
        <taxon>Rubricoccaceae</taxon>
        <taxon>Rubricoccus</taxon>
    </lineage>
</organism>
<feature type="transmembrane region" description="Helical" evidence="2">
    <location>
        <begin position="45"/>
        <end position="65"/>
    </location>
</feature>
<proteinExistence type="predicted"/>
<feature type="compositionally biased region" description="Low complexity" evidence="1">
    <location>
        <begin position="213"/>
        <end position="227"/>
    </location>
</feature>